<gene>
    <name evidence="2" type="ORF">RQP53_07925</name>
</gene>
<evidence type="ECO:0008006" key="4">
    <source>
        <dbReference type="Google" id="ProtNLM"/>
    </source>
</evidence>
<feature type="region of interest" description="Disordered" evidence="1">
    <location>
        <begin position="1"/>
        <end position="93"/>
    </location>
</feature>
<reference evidence="2" key="1">
    <citation type="submission" date="2023-09" db="EMBL/GenBank/DDBJ databases">
        <title>Paucibacter sp. APW11 Genome sequencing and assembly.</title>
        <authorList>
            <person name="Kim I."/>
        </authorList>
    </citation>
    <scope>NUCLEOTIDE SEQUENCE</scope>
    <source>
        <strain evidence="2">APW11</strain>
    </source>
</reference>
<evidence type="ECO:0000256" key="1">
    <source>
        <dbReference type="SAM" id="MobiDB-lite"/>
    </source>
</evidence>
<proteinExistence type="predicted"/>
<feature type="compositionally biased region" description="Pro residues" evidence="1">
    <location>
        <begin position="80"/>
        <end position="92"/>
    </location>
</feature>
<name>A0ABU3P9J0_9BURK</name>
<dbReference type="RefSeq" id="WP_315649683.1">
    <property type="nucleotide sequence ID" value="NZ_JAVXZY010000002.1"/>
</dbReference>
<dbReference type="EMBL" id="JAVXZY010000002">
    <property type="protein sequence ID" value="MDT8999193.1"/>
    <property type="molecule type" value="Genomic_DNA"/>
</dbReference>
<feature type="compositionally biased region" description="Basic and acidic residues" evidence="1">
    <location>
        <begin position="1"/>
        <end position="27"/>
    </location>
</feature>
<keyword evidence="3" id="KW-1185">Reference proteome</keyword>
<sequence length="181" mass="19346">MAKKAYEKVKDIEAKVVEEVEKPKPPPEKPVPPPPDLKTPPPPFVPPPEVVIQAPPPPTPPLAVQSNTPPPRSDVHAAPAPTPAAPPAPPAKPAKITAGMVCTKMGKPESPSVSWSGTAEFLATATVKAGRVVDVQINVIRKADDRKAQRAMIQSITQALQDTYECPGDHVFEQPFVFKID</sequence>
<feature type="compositionally biased region" description="Pro residues" evidence="1">
    <location>
        <begin position="28"/>
        <end position="61"/>
    </location>
</feature>
<evidence type="ECO:0000313" key="2">
    <source>
        <dbReference type="EMBL" id="MDT8999193.1"/>
    </source>
</evidence>
<evidence type="ECO:0000313" key="3">
    <source>
        <dbReference type="Proteomes" id="UP001246372"/>
    </source>
</evidence>
<protein>
    <recommendedName>
        <fullName evidence="4">Ig-like domain-containing protein</fullName>
    </recommendedName>
</protein>
<dbReference type="Proteomes" id="UP001246372">
    <property type="component" value="Unassembled WGS sequence"/>
</dbReference>
<comment type="caution">
    <text evidence="2">The sequence shown here is derived from an EMBL/GenBank/DDBJ whole genome shotgun (WGS) entry which is preliminary data.</text>
</comment>
<organism evidence="2 3">
    <name type="scientific">Roseateles aquae</name>
    <dbReference type="NCBI Taxonomy" id="3077235"/>
    <lineage>
        <taxon>Bacteria</taxon>
        <taxon>Pseudomonadati</taxon>
        <taxon>Pseudomonadota</taxon>
        <taxon>Betaproteobacteria</taxon>
        <taxon>Burkholderiales</taxon>
        <taxon>Sphaerotilaceae</taxon>
        <taxon>Roseateles</taxon>
    </lineage>
</organism>
<accession>A0ABU3P9J0</accession>